<comment type="caution">
    <text evidence="4">The sequence shown here is derived from an EMBL/GenBank/DDBJ whole genome shotgun (WGS) entry which is preliminary data.</text>
</comment>
<proteinExistence type="predicted"/>
<dbReference type="GO" id="GO:0016747">
    <property type="term" value="F:acyltransferase activity, transferring groups other than amino-acyl groups"/>
    <property type="evidence" value="ECO:0007669"/>
    <property type="project" value="InterPro"/>
</dbReference>
<accession>A0A918N0S7</accession>
<dbReference type="EMBL" id="BMXP01000007">
    <property type="protein sequence ID" value="GGW91116.1"/>
    <property type="molecule type" value="Genomic_DNA"/>
</dbReference>
<feature type="domain" description="N-acetyltransferase" evidence="3">
    <location>
        <begin position="2"/>
        <end position="194"/>
    </location>
</feature>
<protein>
    <recommendedName>
        <fullName evidence="3">N-acetyltransferase domain-containing protein</fullName>
    </recommendedName>
</protein>
<dbReference type="Gene3D" id="3.40.630.30">
    <property type="match status" value="1"/>
</dbReference>
<dbReference type="PROSITE" id="PS51186">
    <property type="entry name" value="GNAT"/>
    <property type="match status" value="1"/>
</dbReference>
<evidence type="ECO:0000259" key="3">
    <source>
        <dbReference type="PROSITE" id="PS51186"/>
    </source>
</evidence>
<name>A0A918N0S7_9ALTE</name>
<keyword evidence="2" id="KW-0012">Acyltransferase</keyword>
<dbReference type="PANTHER" id="PTHR43877">
    <property type="entry name" value="AMINOALKYLPHOSPHONATE N-ACETYLTRANSFERASE-RELATED-RELATED"/>
    <property type="match status" value="1"/>
</dbReference>
<dbReference type="PANTHER" id="PTHR43877:SF2">
    <property type="entry name" value="AMINOALKYLPHOSPHONATE N-ACETYLTRANSFERASE-RELATED"/>
    <property type="match status" value="1"/>
</dbReference>
<reference evidence="4" key="1">
    <citation type="journal article" date="2014" name="Int. J. Syst. Evol. Microbiol.">
        <title>Complete genome sequence of Corynebacterium casei LMG S-19264T (=DSM 44701T), isolated from a smear-ripened cheese.</title>
        <authorList>
            <consortium name="US DOE Joint Genome Institute (JGI-PGF)"/>
            <person name="Walter F."/>
            <person name="Albersmeier A."/>
            <person name="Kalinowski J."/>
            <person name="Ruckert C."/>
        </authorList>
    </citation>
    <scope>NUCLEOTIDE SEQUENCE</scope>
    <source>
        <strain evidence="4">KCTC 22164</strain>
    </source>
</reference>
<dbReference type="InterPro" id="IPR016181">
    <property type="entry name" value="Acyl_CoA_acyltransferase"/>
</dbReference>
<evidence type="ECO:0000256" key="1">
    <source>
        <dbReference type="ARBA" id="ARBA00022679"/>
    </source>
</evidence>
<organism evidence="4 5">
    <name type="scientific">Alteromonas halophila</name>
    <dbReference type="NCBI Taxonomy" id="516698"/>
    <lineage>
        <taxon>Bacteria</taxon>
        <taxon>Pseudomonadati</taxon>
        <taxon>Pseudomonadota</taxon>
        <taxon>Gammaproteobacteria</taxon>
        <taxon>Alteromonadales</taxon>
        <taxon>Alteromonadaceae</taxon>
        <taxon>Alteromonas/Salinimonas group</taxon>
        <taxon>Alteromonas</taxon>
    </lineage>
</organism>
<dbReference type="AlphaFoldDB" id="A0A918N0S7"/>
<dbReference type="Proteomes" id="UP000631300">
    <property type="component" value="Unassembled WGS sequence"/>
</dbReference>
<evidence type="ECO:0000256" key="2">
    <source>
        <dbReference type="ARBA" id="ARBA00023315"/>
    </source>
</evidence>
<keyword evidence="1" id="KW-0808">Transferase</keyword>
<dbReference type="CDD" id="cd04301">
    <property type="entry name" value="NAT_SF"/>
    <property type="match status" value="1"/>
</dbReference>
<dbReference type="InterPro" id="IPR000182">
    <property type="entry name" value="GNAT_dom"/>
</dbReference>
<sequence length="194" mass="21668">MVTLRAAEQTDGEVATELLMQAAGALLTDIFGNGDEARVRRYLFAAWHAGEGQYGYKNHWVACQDERVIGLVTCWHNQLPENFDRATLDVITAHFGLDESLNIVMRSQVYSSALHPPTDTQMAIGHLAITPDCRRQGVGRRLLDEMQALAVSLGKTALVLDVEQTNHSAIDFYLANQFSTLQHCPPFQHMYKPL</sequence>
<evidence type="ECO:0000313" key="4">
    <source>
        <dbReference type="EMBL" id="GGW91116.1"/>
    </source>
</evidence>
<dbReference type="SUPFAM" id="SSF55729">
    <property type="entry name" value="Acyl-CoA N-acyltransferases (Nat)"/>
    <property type="match status" value="1"/>
</dbReference>
<evidence type="ECO:0000313" key="5">
    <source>
        <dbReference type="Proteomes" id="UP000631300"/>
    </source>
</evidence>
<reference evidence="4" key="2">
    <citation type="submission" date="2020-09" db="EMBL/GenBank/DDBJ databases">
        <authorList>
            <person name="Sun Q."/>
            <person name="Kim S."/>
        </authorList>
    </citation>
    <scope>NUCLEOTIDE SEQUENCE</scope>
    <source>
        <strain evidence="4">KCTC 22164</strain>
    </source>
</reference>
<keyword evidence="5" id="KW-1185">Reference proteome</keyword>
<dbReference type="InterPro" id="IPR050832">
    <property type="entry name" value="Bact_Acetyltransf"/>
</dbReference>
<dbReference type="RefSeq" id="WP_189407260.1">
    <property type="nucleotide sequence ID" value="NZ_BMXP01000007.1"/>
</dbReference>
<gene>
    <name evidence="4" type="ORF">GCM10007391_26790</name>
</gene>
<dbReference type="Pfam" id="PF00583">
    <property type="entry name" value="Acetyltransf_1"/>
    <property type="match status" value="1"/>
</dbReference>